<comment type="caution">
    <text evidence="3">The sequence shown here is derived from an EMBL/GenBank/DDBJ whole genome shotgun (WGS) entry which is preliminary data.</text>
</comment>
<reference evidence="3" key="2">
    <citation type="submission" date="2020-09" db="EMBL/GenBank/DDBJ databases">
        <authorList>
            <person name="Sun Q."/>
            <person name="Kim S."/>
        </authorList>
    </citation>
    <scope>NUCLEOTIDE SEQUENCE</scope>
    <source>
        <strain evidence="3">KCTC 12988</strain>
    </source>
</reference>
<feature type="domain" description="3-keto-alpha-glucoside-1,2-lyase/3-keto-2-hydroxy-glucal hydratase" evidence="2">
    <location>
        <begin position="28"/>
        <end position="208"/>
    </location>
</feature>
<evidence type="ECO:0000313" key="3">
    <source>
        <dbReference type="EMBL" id="GHC50387.1"/>
    </source>
</evidence>
<feature type="chain" id="PRO_5037548432" evidence="1">
    <location>
        <begin position="23"/>
        <end position="210"/>
    </location>
</feature>
<reference evidence="3" key="1">
    <citation type="journal article" date="2014" name="Int. J. Syst. Evol. Microbiol.">
        <title>Complete genome sequence of Corynebacterium casei LMG S-19264T (=DSM 44701T), isolated from a smear-ripened cheese.</title>
        <authorList>
            <consortium name="US DOE Joint Genome Institute (JGI-PGF)"/>
            <person name="Walter F."/>
            <person name="Albersmeier A."/>
            <person name="Kalinowski J."/>
            <person name="Ruckert C."/>
        </authorList>
    </citation>
    <scope>NUCLEOTIDE SEQUENCE</scope>
    <source>
        <strain evidence="3">KCTC 12988</strain>
    </source>
</reference>
<keyword evidence="4" id="KW-1185">Reference proteome</keyword>
<evidence type="ECO:0000256" key="1">
    <source>
        <dbReference type="SAM" id="SignalP"/>
    </source>
</evidence>
<dbReference type="Gene3D" id="2.60.120.560">
    <property type="entry name" value="Exo-inulinase, domain 1"/>
    <property type="match status" value="1"/>
</dbReference>
<dbReference type="Pfam" id="PF06439">
    <property type="entry name" value="3keto-disac_hyd"/>
    <property type="match status" value="1"/>
</dbReference>
<evidence type="ECO:0000259" key="2">
    <source>
        <dbReference type="Pfam" id="PF06439"/>
    </source>
</evidence>
<dbReference type="Proteomes" id="UP000644507">
    <property type="component" value="Unassembled WGS sequence"/>
</dbReference>
<keyword evidence="1" id="KW-0732">Signal</keyword>
<accession>A0A918TLJ2</accession>
<evidence type="ECO:0000313" key="4">
    <source>
        <dbReference type="Proteomes" id="UP000644507"/>
    </source>
</evidence>
<name>A0A918TLJ2_9BACT</name>
<dbReference type="AlphaFoldDB" id="A0A918TLJ2"/>
<dbReference type="InterPro" id="IPR010496">
    <property type="entry name" value="AL/BT2_dom"/>
</dbReference>
<organism evidence="3 4">
    <name type="scientific">Roseibacillus persicicus</name>
    <dbReference type="NCBI Taxonomy" id="454148"/>
    <lineage>
        <taxon>Bacteria</taxon>
        <taxon>Pseudomonadati</taxon>
        <taxon>Verrucomicrobiota</taxon>
        <taxon>Verrucomicrobiia</taxon>
        <taxon>Verrucomicrobiales</taxon>
        <taxon>Verrucomicrobiaceae</taxon>
        <taxon>Roseibacillus</taxon>
    </lineage>
</organism>
<protein>
    <submittedName>
        <fullName evidence="3">Glycosyl hydrolase</fullName>
    </submittedName>
</protein>
<dbReference type="GO" id="GO:0016787">
    <property type="term" value="F:hydrolase activity"/>
    <property type="evidence" value="ECO:0007669"/>
    <property type="project" value="UniProtKB-KW"/>
</dbReference>
<dbReference type="EMBL" id="BMXI01000005">
    <property type="protein sequence ID" value="GHC50387.1"/>
    <property type="molecule type" value="Genomic_DNA"/>
</dbReference>
<sequence>MTTPKLLTKAAAICLAANILHAADPEEGFASLMDGKTFEGWKKTAENPDTWKIEDGAFVAAGPRAHLFYEGDGEPFRNFHLKVEVMTKEGSNGGIYFHTQYQESDWPRAGFENQVNVSHGDWKKTGSLYDVVNIARPSTEDNKWWLQEIIVVNNSVTIKIDGKVILQYIEPKGAEASSPFTRKLSEGTFALQAHDPGSTIYYRNIRVKRL</sequence>
<keyword evidence="3" id="KW-0378">Hydrolase</keyword>
<dbReference type="RefSeq" id="WP_189569314.1">
    <property type="nucleotide sequence ID" value="NZ_BMXI01000005.1"/>
</dbReference>
<gene>
    <name evidence="3" type="ORF">GCM10007100_15620</name>
</gene>
<proteinExistence type="predicted"/>
<feature type="signal peptide" evidence="1">
    <location>
        <begin position="1"/>
        <end position="22"/>
    </location>
</feature>